<dbReference type="AlphaFoldDB" id="A0A176Z7S7"/>
<accession>A0A176Z7S7</accession>
<sequence length="94" mass="10784">MPQIWMTYDELGTLCGCDAMEAREYAKHLSLDRRRSRDGATRVKLNHTLMMQFFATVREAEPDLDGAIAALRETHRRMAEPLALEAAYERRGTV</sequence>
<dbReference type="GeneID" id="32586441"/>
<dbReference type="Proteomes" id="UP000077173">
    <property type="component" value="Unassembled WGS sequence"/>
</dbReference>
<evidence type="ECO:0000313" key="1">
    <source>
        <dbReference type="EMBL" id="OAF16789.1"/>
    </source>
</evidence>
<proteinExistence type="predicted"/>
<gene>
    <name evidence="1" type="ORF">AXW67_11765</name>
</gene>
<comment type="caution">
    <text evidence="1">The sequence shown here is derived from an EMBL/GenBank/DDBJ whole genome shotgun (WGS) entry which is preliminary data.</text>
</comment>
<evidence type="ECO:0000313" key="2">
    <source>
        <dbReference type="Proteomes" id="UP000077173"/>
    </source>
</evidence>
<dbReference type="EMBL" id="LSEF01000052">
    <property type="protein sequence ID" value="OAF16789.1"/>
    <property type="molecule type" value="Genomic_DNA"/>
</dbReference>
<keyword evidence="2" id="KW-1185">Reference proteome</keyword>
<protein>
    <submittedName>
        <fullName evidence="1">Uncharacterized protein</fullName>
    </submittedName>
</protein>
<reference evidence="1 2" key="1">
    <citation type="submission" date="2016-02" db="EMBL/GenBank/DDBJ databases">
        <title>Draft genome sequence of the strain BR 10247T Bradyrhizobium neotropicale isolated from nodules of Centrolobium paraense.</title>
        <authorList>
            <person name="Simoes-Araujo J.L."/>
            <person name="Barauna A.C."/>
            <person name="Silva K."/>
            <person name="Zilli J.E."/>
        </authorList>
    </citation>
    <scope>NUCLEOTIDE SEQUENCE [LARGE SCALE GENOMIC DNA]</scope>
    <source>
        <strain evidence="1 2">BR 10247</strain>
    </source>
</reference>
<organism evidence="1 2">
    <name type="scientific">Bradyrhizobium neotropicale</name>
    <dbReference type="NCBI Taxonomy" id="1497615"/>
    <lineage>
        <taxon>Bacteria</taxon>
        <taxon>Pseudomonadati</taxon>
        <taxon>Pseudomonadota</taxon>
        <taxon>Alphaproteobacteria</taxon>
        <taxon>Hyphomicrobiales</taxon>
        <taxon>Nitrobacteraceae</taxon>
        <taxon>Bradyrhizobium</taxon>
    </lineage>
</organism>
<name>A0A176Z7S7_9BRAD</name>